<comment type="caution">
    <text evidence="2">The sequence shown here is derived from an EMBL/GenBank/DDBJ whole genome shotgun (WGS) entry which is preliminary data.</text>
</comment>
<evidence type="ECO:0000313" key="3">
    <source>
        <dbReference type="Proteomes" id="UP001187192"/>
    </source>
</evidence>
<name>A0AA88AYT7_FICCA</name>
<protein>
    <submittedName>
        <fullName evidence="2">Uncharacterized protein</fullName>
    </submittedName>
</protein>
<evidence type="ECO:0000256" key="1">
    <source>
        <dbReference type="SAM" id="MobiDB-lite"/>
    </source>
</evidence>
<accession>A0AA88AYT7</accession>
<gene>
    <name evidence="2" type="ORF">TIFTF001_021426</name>
</gene>
<proteinExistence type="predicted"/>
<dbReference type="Proteomes" id="UP001187192">
    <property type="component" value="Unassembled WGS sequence"/>
</dbReference>
<reference evidence="2" key="1">
    <citation type="submission" date="2023-07" db="EMBL/GenBank/DDBJ databases">
        <title>draft genome sequence of fig (Ficus carica).</title>
        <authorList>
            <person name="Takahashi T."/>
            <person name="Nishimura K."/>
        </authorList>
    </citation>
    <scope>NUCLEOTIDE SEQUENCE</scope>
</reference>
<sequence>MEKSAKVRNSSTVKEASPTSELDGDVTGIRSRGKRLRHWFSEEASPALEVRKSF</sequence>
<feature type="region of interest" description="Disordered" evidence="1">
    <location>
        <begin position="1"/>
        <end position="28"/>
    </location>
</feature>
<dbReference type="AlphaFoldDB" id="A0AA88AYT7"/>
<feature type="compositionally biased region" description="Polar residues" evidence="1">
    <location>
        <begin position="7"/>
        <end position="20"/>
    </location>
</feature>
<keyword evidence="3" id="KW-1185">Reference proteome</keyword>
<evidence type="ECO:0000313" key="2">
    <source>
        <dbReference type="EMBL" id="GMN52266.1"/>
    </source>
</evidence>
<dbReference type="EMBL" id="BTGU01000041">
    <property type="protein sequence ID" value="GMN52266.1"/>
    <property type="molecule type" value="Genomic_DNA"/>
</dbReference>
<organism evidence="2 3">
    <name type="scientific">Ficus carica</name>
    <name type="common">Common fig</name>
    <dbReference type="NCBI Taxonomy" id="3494"/>
    <lineage>
        <taxon>Eukaryota</taxon>
        <taxon>Viridiplantae</taxon>
        <taxon>Streptophyta</taxon>
        <taxon>Embryophyta</taxon>
        <taxon>Tracheophyta</taxon>
        <taxon>Spermatophyta</taxon>
        <taxon>Magnoliopsida</taxon>
        <taxon>eudicotyledons</taxon>
        <taxon>Gunneridae</taxon>
        <taxon>Pentapetalae</taxon>
        <taxon>rosids</taxon>
        <taxon>fabids</taxon>
        <taxon>Rosales</taxon>
        <taxon>Moraceae</taxon>
        <taxon>Ficeae</taxon>
        <taxon>Ficus</taxon>
    </lineage>
</organism>